<proteinExistence type="predicted"/>
<organism evidence="2">
    <name type="scientific">uncultured Woeseiaceae bacterium</name>
    <dbReference type="NCBI Taxonomy" id="1983305"/>
    <lineage>
        <taxon>Bacteria</taxon>
        <taxon>Pseudomonadati</taxon>
        <taxon>Pseudomonadota</taxon>
        <taxon>Gammaproteobacteria</taxon>
        <taxon>Woeseiales</taxon>
        <taxon>Woeseiaceae</taxon>
        <taxon>environmental samples</taxon>
    </lineage>
</organism>
<evidence type="ECO:0000313" key="1">
    <source>
        <dbReference type="EMBL" id="VUX55867.1"/>
    </source>
</evidence>
<reference evidence="2" key="1">
    <citation type="submission" date="2019-07" db="EMBL/GenBank/DDBJ databases">
        <authorList>
            <person name="Weber M."/>
            <person name="Kostadinov I."/>
            <person name="Kostadinov D I."/>
        </authorList>
    </citation>
    <scope>NUCLEOTIDE SEQUENCE</scope>
    <source>
        <strain evidence="2">Gfbio:sag-sample-m06:053724c1-46a9-4a36-b237-ea2bf867836b</strain>
    </source>
</reference>
<dbReference type="AlphaFoldDB" id="A0A7D9D3M0"/>
<gene>
    <name evidence="1" type="ORF">JTBM06_V1_140023</name>
    <name evidence="2" type="ORF">JTBM06_V1_820002</name>
    <name evidence="3" type="ORF">JTBM06_V1_820006</name>
</gene>
<dbReference type="EMBL" id="LR633967">
    <property type="protein sequence ID" value="VUX56400.1"/>
    <property type="molecule type" value="Genomic_DNA"/>
</dbReference>
<evidence type="ECO:0000313" key="2">
    <source>
        <dbReference type="EMBL" id="VUX56400.1"/>
    </source>
</evidence>
<dbReference type="EMBL" id="LR633967">
    <property type="protein sequence ID" value="VUX55867.1"/>
    <property type="molecule type" value="Genomic_DNA"/>
</dbReference>
<sequence length="37" mass="4349">MRMERRGCVSQSWRWVNLKGEEPIAEIKPFGWLMGAV</sequence>
<protein>
    <submittedName>
        <fullName evidence="2">Uncharacterized protein</fullName>
    </submittedName>
</protein>
<dbReference type="EMBL" id="LR633967">
    <property type="protein sequence ID" value="VUX56404.1"/>
    <property type="molecule type" value="Genomic_DNA"/>
</dbReference>
<evidence type="ECO:0000313" key="3">
    <source>
        <dbReference type="EMBL" id="VUX56404.1"/>
    </source>
</evidence>
<accession>A0A7D9D3M0</accession>
<name>A0A7D9D3M0_9GAMM</name>